<keyword evidence="4 5" id="KW-0472">Membrane</keyword>
<dbReference type="CDD" id="cd01949">
    <property type="entry name" value="GGDEF"/>
    <property type="match status" value="1"/>
</dbReference>
<dbReference type="InterPro" id="IPR006189">
    <property type="entry name" value="CHASE_dom"/>
</dbReference>
<organism evidence="8 9">
    <name type="scientific">Sulfuritalea hydrogenivorans sk43H</name>
    <dbReference type="NCBI Taxonomy" id="1223802"/>
    <lineage>
        <taxon>Bacteria</taxon>
        <taxon>Pseudomonadati</taxon>
        <taxon>Pseudomonadota</taxon>
        <taxon>Betaproteobacteria</taxon>
        <taxon>Nitrosomonadales</taxon>
        <taxon>Sterolibacteriaceae</taxon>
        <taxon>Sulfuritalea</taxon>
    </lineage>
</organism>
<dbReference type="HOGENOM" id="CLU_021245_1_1_4"/>
<dbReference type="AlphaFoldDB" id="W0SIS7"/>
<dbReference type="Gene3D" id="3.30.450.350">
    <property type="entry name" value="CHASE domain"/>
    <property type="match status" value="1"/>
</dbReference>
<dbReference type="PANTHER" id="PTHR46663:SF2">
    <property type="entry name" value="GGDEF DOMAIN-CONTAINING PROTEIN"/>
    <property type="match status" value="1"/>
</dbReference>
<dbReference type="GO" id="GO:0016020">
    <property type="term" value="C:membrane"/>
    <property type="evidence" value="ECO:0007669"/>
    <property type="project" value="UniProtKB-SubCell"/>
</dbReference>
<dbReference type="SMART" id="SM00267">
    <property type="entry name" value="GGDEF"/>
    <property type="match status" value="1"/>
</dbReference>
<dbReference type="Gene3D" id="3.30.70.270">
    <property type="match status" value="1"/>
</dbReference>
<protein>
    <submittedName>
        <fullName evidence="8">Diguanylate cyclase</fullName>
    </submittedName>
</protein>
<dbReference type="InterPro" id="IPR000160">
    <property type="entry name" value="GGDEF_dom"/>
</dbReference>
<feature type="domain" description="GGDEF" evidence="7">
    <location>
        <begin position="328"/>
        <end position="457"/>
    </location>
</feature>
<keyword evidence="3 5" id="KW-1133">Transmembrane helix</keyword>
<dbReference type="Pfam" id="PF00990">
    <property type="entry name" value="GGDEF"/>
    <property type="match status" value="1"/>
</dbReference>
<keyword evidence="9" id="KW-1185">Reference proteome</keyword>
<evidence type="ECO:0000256" key="1">
    <source>
        <dbReference type="ARBA" id="ARBA00004370"/>
    </source>
</evidence>
<dbReference type="RefSeq" id="WP_052473516.1">
    <property type="nucleotide sequence ID" value="NZ_AP012547.1"/>
</dbReference>
<dbReference type="STRING" id="1223802.SUTH_02012"/>
<feature type="domain" description="CHASE" evidence="6">
    <location>
        <begin position="119"/>
        <end position="198"/>
    </location>
</feature>
<keyword evidence="2 5" id="KW-0812">Transmembrane</keyword>
<dbReference type="Pfam" id="PF03924">
    <property type="entry name" value="CHASE"/>
    <property type="match status" value="1"/>
</dbReference>
<feature type="transmembrane region" description="Helical" evidence="5">
    <location>
        <begin position="20"/>
        <end position="42"/>
    </location>
</feature>
<dbReference type="GO" id="GO:0003824">
    <property type="term" value="F:catalytic activity"/>
    <property type="evidence" value="ECO:0007669"/>
    <property type="project" value="UniProtKB-ARBA"/>
</dbReference>
<dbReference type="GO" id="GO:0007165">
    <property type="term" value="P:signal transduction"/>
    <property type="evidence" value="ECO:0007669"/>
    <property type="project" value="UniProtKB-ARBA"/>
</dbReference>
<evidence type="ECO:0000259" key="6">
    <source>
        <dbReference type="PROSITE" id="PS50839"/>
    </source>
</evidence>
<sequence>MHTAFEKPERASLWLHSLLFARIAGVVVFVVLAIAVEVLLGFHNAETDATRKMESLSFAGNLRALAESELNAVLFLSNGLAGYLTVSQDRIRPDEIQAIQAELHRNSRNVRNFAIAQGYVIRWVYPQAGNEKAVGFDYSRSESQWPGVKRTIDDKRGTLVGPVRLVQGGMGLIYRYPVFVKDKYWGMLSTVVDVDGFLRSAFKEAANQRYEFAVAVLAEKGPPHVFWGNPALFQSPDAVLLDANVPNGKWLYAVRQKAAPGQLRDWSLRMLGWLMASLLGLAMYLLLKSRVELAQLALFDTLTGLPNRRLLEDRLHQALSRHGRRPASRCGLIFIDLDKFKAINDTHGHKAGDVVLQTVAQRIREEIRAGDTVARWGGDELVVVVEETDTAKIEQLVARLRELVTTPIEVDGLALKVGVSVGVAIFPDDATSSTKLLKIADQRMYEDKQRERTEQTS</sequence>
<evidence type="ECO:0000256" key="2">
    <source>
        <dbReference type="ARBA" id="ARBA00022692"/>
    </source>
</evidence>
<accession>W0SIS7</accession>
<evidence type="ECO:0000256" key="5">
    <source>
        <dbReference type="SAM" id="Phobius"/>
    </source>
</evidence>
<dbReference type="PROSITE" id="PS50887">
    <property type="entry name" value="GGDEF"/>
    <property type="match status" value="1"/>
</dbReference>
<dbReference type="NCBIfam" id="TIGR00254">
    <property type="entry name" value="GGDEF"/>
    <property type="match status" value="1"/>
</dbReference>
<dbReference type="KEGG" id="shd:SUTH_02012"/>
<proteinExistence type="predicted"/>
<reference evidence="8 9" key="1">
    <citation type="journal article" date="2014" name="Syst. Appl. Microbiol.">
        <title>Complete genomes of freshwater sulfur oxidizers Sulfuricella denitrificans skB26 and Sulfuritalea hydrogenivorans sk43H: genetic insights into the sulfur oxidation pathway of betaproteobacteria.</title>
        <authorList>
            <person name="Watanabe T."/>
            <person name="Kojima H."/>
            <person name="Fukui M."/>
        </authorList>
    </citation>
    <scope>NUCLEOTIDE SEQUENCE [LARGE SCALE GENOMIC DNA]</scope>
    <source>
        <strain evidence="8">DSM22779</strain>
    </source>
</reference>
<comment type="subcellular location">
    <subcellularLocation>
        <location evidence="1">Membrane</location>
    </subcellularLocation>
</comment>
<dbReference type="InterPro" id="IPR052163">
    <property type="entry name" value="DGC-Regulatory_Protein"/>
</dbReference>
<name>W0SIS7_9PROT</name>
<dbReference type="PROSITE" id="PS50839">
    <property type="entry name" value="CHASE"/>
    <property type="match status" value="1"/>
</dbReference>
<evidence type="ECO:0000256" key="4">
    <source>
        <dbReference type="ARBA" id="ARBA00023136"/>
    </source>
</evidence>
<evidence type="ECO:0000256" key="3">
    <source>
        <dbReference type="ARBA" id="ARBA00022989"/>
    </source>
</evidence>
<gene>
    <name evidence="8" type="ORF">SUTH_02012</name>
</gene>
<evidence type="ECO:0000313" key="8">
    <source>
        <dbReference type="EMBL" id="BAO29803.1"/>
    </source>
</evidence>
<dbReference type="InterPro" id="IPR042240">
    <property type="entry name" value="CHASE_sf"/>
</dbReference>
<dbReference type="Proteomes" id="UP000031637">
    <property type="component" value="Chromosome"/>
</dbReference>
<evidence type="ECO:0000259" key="7">
    <source>
        <dbReference type="PROSITE" id="PS50887"/>
    </source>
</evidence>
<dbReference type="FunFam" id="3.30.70.270:FF:000001">
    <property type="entry name" value="Diguanylate cyclase domain protein"/>
    <property type="match status" value="1"/>
</dbReference>
<dbReference type="PANTHER" id="PTHR46663">
    <property type="entry name" value="DIGUANYLATE CYCLASE DGCT-RELATED"/>
    <property type="match status" value="1"/>
</dbReference>
<evidence type="ECO:0000313" key="9">
    <source>
        <dbReference type="Proteomes" id="UP000031637"/>
    </source>
</evidence>
<dbReference type="SUPFAM" id="SSF55073">
    <property type="entry name" value="Nucleotide cyclase"/>
    <property type="match status" value="1"/>
</dbReference>
<feature type="transmembrane region" description="Helical" evidence="5">
    <location>
        <begin position="266"/>
        <end position="287"/>
    </location>
</feature>
<dbReference type="InterPro" id="IPR029787">
    <property type="entry name" value="Nucleotide_cyclase"/>
</dbReference>
<dbReference type="EMBL" id="AP012547">
    <property type="protein sequence ID" value="BAO29803.1"/>
    <property type="molecule type" value="Genomic_DNA"/>
</dbReference>
<dbReference type="SMART" id="SM01079">
    <property type="entry name" value="CHASE"/>
    <property type="match status" value="1"/>
</dbReference>
<dbReference type="InterPro" id="IPR043128">
    <property type="entry name" value="Rev_trsase/Diguanyl_cyclase"/>
</dbReference>